<name>A0A239IXS0_9RHOB</name>
<dbReference type="Proteomes" id="UP000198426">
    <property type="component" value="Unassembled WGS sequence"/>
</dbReference>
<dbReference type="InterPro" id="IPR015946">
    <property type="entry name" value="KH_dom-like_a/b"/>
</dbReference>
<protein>
    <submittedName>
        <fullName evidence="1">OsmC-like protein</fullName>
    </submittedName>
</protein>
<sequence>MGIRIKAKTFGPISVRFDMDGALTYAGQGGEFSAAPPQGTPVELLLASVGACIAKSLEIVAEERPLPPFSVEVTGTKATDLPNRVGSIGIRVVGKLSDDADRSAELLRRAKSICTVSNTLNCEITLDLDESE</sequence>
<dbReference type="EMBL" id="FZOY01000005">
    <property type="protein sequence ID" value="SNS98576.1"/>
    <property type="molecule type" value="Genomic_DNA"/>
</dbReference>
<evidence type="ECO:0000313" key="2">
    <source>
        <dbReference type="Proteomes" id="UP000198426"/>
    </source>
</evidence>
<reference evidence="1 2" key="1">
    <citation type="submission" date="2017-06" db="EMBL/GenBank/DDBJ databases">
        <authorList>
            <person name="Kim H.J."/>
            <person name="Triplett B.A."/>
        </authorList>
    </citation>
    <scope>NUCLEOTIDE SEQUENCE [LARGE SCALE GENOMIC DNA]</scope>
    <source>
        <strain evidence="1 2">DSM 29339</strain>
    </source>
</reference>
<evidence type="ECO:0000313" key="1">
    <source>
        <dbReference type="EMBL" id="SNS98576.1"/>
    </source>
</evidence>
<dbReference type="InterPro" id="IPR036102">
    <property type="entry name" value="OsmC/Ohrsf"/>
</dbReference>
<dbReference type="Pfam" id="PF02566">
    <property type="entry name" value="OsmC"/>
    <property type="match status" value="1"/>
</dbReference>
<dbReference type="AlphaFoldDB" id="A0A239IXS0"/>
<dbReference type="OrthoDB" id="7868221at2"/>
<dbReference type="Gene3D" id="3.30.300.20">
    <property type="match status" value="1"/>
</dbReference>
<organism evidence="1 2">
    <name type="scientific">Tropicimonas sediminicola</name>
    <dbReference type="NCBI Taxonomy" id="1031541"/>
    <lineage>
        <taxon>Bacteria</taxon>
        <taxon>Pseudomonadati</taxon>
        <taxon>Pseudomonadota</taxon>
        <taxon>Alphaproteobacteria</taxon>
        <taxon>Rhodobacterales</taxon>
        <taxon>Roseobacteraceae</taxon>
        <taxon>Tropicimonas</taxon>
    </lineage>
</organism>
<dbReference type="InterPro" id="IPR003718">
    <property type="entry name" value="OsmC/Ohr_fam"/>
</dbReference>
<proteinExistence type="predicted"/>
<dbReference type="RefSeq" id="WP_089233612.1">
    <property type="nucleotide sequence ID" value="NZ_FZOY01000005.1"/>
</dbReference>
<accession>A0A239IXS0</accession>
<dbReference type="SUPFAM" id="SSF82784">
    <property type="entry name" value="OsmC-like"/>
    <property type="match status" value="1"/>
</dbReference>
<keyword evidence="2" id="KW-1185">Reference proteome</keyword>
<gene>
    <name evidence="1" type="ORF">SAMN05421757_10512</name>
</gene>